<proteinExistence type="predicted"/>
<sequence>MASISIPTLLLGNNDDAPYHKLRAVQQLIIDNLGSSFQVTSVEGTAHLKVDVLRPYPLVVSYLDIWGGVPEAEETAGLLQYVAGGGGLLIIHNGISIQGSPELSQLIGARFTGHPAYTRLPFEKIESDHSLTNGLEPFEMDEEPYRFELDPLAQIELLLTYVHEGKQWPAAWTRTYGLGRVVYLMPGHHPPSFQSETYGKWIRSAGFWAAGLPVN</sequence>
<keyword evidence="3" id="KW-1185">Reference proteome</keyword>
<dbReference type="RefSeq" id="WP_068666267.1">
    <property type="nucleotide sequence ID" value="NZ_LYPB01000073.1"/>
</dbReference>
<feature type="domain" description="ThuA-like" evidence="1">
    <location>
        <begin position="25"/>
        <end position="209"/>
    </location>
</feature>
<protein>
    <recommendedName>
        <fullName evidence="1">ThuA-like domain-containing protein</fullName>
    </recommendedName>
</protein>
<dbReference type="InterPro" id="IPR029010">
    <property type="entry name" value="ThuA-like"/>
</dbReference>
<evidence type="ECO:0000313" key="2">
    <source>
        <dbReference type="EMBL" id="OAS17024.1"/>
    </source>
</evidence>
<evidence type="ECO:0000313" key="3">
    <source>
        <dbReference type="Proteomes" id="UP000078454"/>
    </source>
</evidence>
<dbReference type="InterPro" id="IPR029062">
    <property type="entry name" value="Class_I_gatase-like"/>
</dbReference>
<reference evidence="2 3" key="1">
    <citation type="submission" date="2016-05" db="EMBL/GenBank/DDBJ databases">
        <title>Paenibacillus sp. 1ZS3-15 nov., isolated from the rhizosphere soil.</title>
        <authorList>
            <person name="Zhang X.X."/>
            <person name="Zhang J."/>
        </authorList>
    </citation>
    <scope>NUCLEOTIDE SEQUENCE [LARGE SCALE GENOMIC DNA]</scope>
    <source>
        <strain evidence="2 3">1ZS3-15</strain>
    </source>
</reference>
<name>A0A198A6B0_9BACL</name>
<gene>
    <name evidence="2" type="ORF">A8708_02040</name>
</gene>
<organism evidence="2 3">
    <name type="scientific">Paenibacillus oryzisoli</name>
    <dbReference type="NCBI Taxonomy" id="1850517"/>
    <lineage>
        <taxon>Bacteria</taxon>
        <taxon>Bacillati</taxon>
        <taxon>Bacillota</taxon>
        <taxon>Bacilli</taxon>
        <taxon>Bacillales</taxon>
        <taxon>Paenibacillaceae</taxon>
        <taxon>Paenibacillus</taxon>
    </lineage>
</organism>
<accession>A0A198A6B0</accession>
<dbReference type="Proteomes" id="UP000078454">
    <property type="component" value="Unassembled WGS sequence"/>
</dbReference>
<dbReference type="EMBL" id="LYPB01000073">
    <property type="protein sequence ID" value="OAS17024.1"/>
    <property type="molecule type" value="Genomic_DNA"/>
</dbReference>
<dbReference type="OrthoDB" id="9816308at2"/>
<dbReference type="PANTHER" id="PTHR40469:SF2">
    <property type="entry name" value="GALACTOSE-BINDING DOMAIN-LIKE SUPERFAMILY PROTEIN"/>
    <property type="match status" value="1"/>
</dbReference>
<dbReference type="STRING" id="1850517.A8708_02040"/>
<dbReference type="Pfam" id="PF06283">
    <property type="entry name" value="ThuA"/>
    <property type="match status" value="1"/>
</dbReference>
<dbReference type="SUPFAM" id="SSF52317">
    <property type="entry name" value="Class I glutamine amidotransferase-like"/>
    <property type="match status" value="1"/>
</dbReference>
<dbReference type="Gene3D" id="3.40.50.880">
    <property type="match status" value="1"/>
</dbReference>
<evidence type="ECO:0000259" key="1">
    <source>
        <dbReference type="Pfam" id="PF06283"/>
    </source>
</evidence>
<dbReference type="AlphaFoldDB" id="A0A198A6B0"/>
<comment type="caution">
    <text evidence="2">The sequence shown here is derived from an EMBL/GenBank/DDBJ whole genome shotgun (WGS) entry which is preliminary data.</text>
</comment>
<dbReference type="PANTHER" id="PTHR40469">
    <property type="entry name" value="SECRETED GLYCOSYL HYDROLASE"/>
    <property type="match status" value="1"/>
</dbReference>